<dbReference type="GO" id="GO:0009699">
    <property type="term" value="P:phenylpropanoid biosynthetic process"/>
    <property type="evidence" value="ECO:0007669"/>
    <property type="project" value="UniProtKB-ARBA"/>
</dbReference>
<dbReference type="EMBL" id="JBGMDY010000010">
    <property type="protein sequence ID" value="KAL2320894.1"/>
    <property type="molecule type" value="Genomic_DNA"/>
</dbReference>
<protein>
    <recommendedName>
        <fullName evidence="4">Dirigent protein</fullName>
    </recommendedName>
</protein>
<evidence type="ECO:0000313" key="5">
    <source>
        <dbReference type="EMBL" id="KAL2320894.1"/>
    </source>
</evidence>
<dbReference type="Gene3D" id="2.40.480.10">
    <property type="entry name" value="Allene oxide cyclase-like"/>
    <property type="match status" value="1"/>
</dbReference>
<comment type="subunit">
    <text evidence="2 4">Homodimer.</text>
</comment>
<accession>A0ABD1LBI4</accession>
<organism evidence="5 6">
    <name type="scientific">Flemingia macrophylla</name>
    <dbReference type="NCBI Taxonomy" id="520843"/>
    <lineage>
        <taxon>Eukaryota</taxon>
        <taxon>Viridiplantae</taxon>
        <taxon>Streptophyta</taxon>
        <taxon>Embryophyta</taxon>
        <taxon>Tracheophyta</taxon>
        <taxon>Spermatophyta</taxon>
        <taxon>Magnoliopsida</taxon>
        <taxon>eudicotyledons</taxon>
        <taxon>Gunneridae</taxon>
        <taxon>Pentapetalae</taxon>
        <taxon>rosids</taxon>
        <taxon>fabids</taxon>
        <taxon>Fabales</taxon>
        <taxon>Fabaceae</taxon>
        <taxon>Papilionoideae</taxon>
        <taxon>50 kb inversion clade</taxon>
        <taxon>NPAAA clade</taxon>
        <taxon>indigoferoid/millettioid clade</taxon>
        <taxon>Phaseoleae</taxon>
        <taxon>Flemingia</taxon>
    </lineage>
</organism>
<keyword evidence="4" id="KW-0052">Apoplast</keyword>
<feature type="chain" id="PRO_5044530640" description="Dirigent protein" evidence="4">
    <location>
        <begin position="23"/>
        <end position="200"/>
    </location>
</feature>
<comment type="function">
    <text evidence="4">Dirigent proteins impart stereoselectivity on the phenoxy radical-coupling reaction, yielding optically active lignans from two molecules of coniferyl alcohol in the biosynthesis of lignans, flavonolignans, and alkaloids and thus plays a central role in plant secondary metabolism.</text>
</comment>
<feature type="signal peptide" evidence="4">
    <location>
        <begin position="1"/>
        <end position="22"/>
    </location>
</feature>
<evidence type="ECO:0000313" key="6">
    <source>
        <dbReference type="Proteomes" id="UP001603857"/>
    </source>
</evidence>
<dbReference type="GO" id="GO:0048046">
    <property type="term" value="C:apoplast"/>
    <property type="evidence" value="ECO:0007669"/>
    <property type="project" value="UniProtKB-SubCell"/>
</dbReference>
<comment type="similarity">
    <text evidence="1 4">Belongs to the plant dirigent protein family.</text>
</comment>
<dbReference type="AlphaFoldDB" id="A0ABD1LBI4"/>
<evidence type="ECO:0000256" key="3">
    <source>
        <dbReference type="ARBA" id="ARBA00022525"/>
    </source>
</evidence>
<comment type="subcellular location">
    <subcellularLocation>
        <location evidence="4">Secreted</location>
        <location evidence="4">Extracellular space</location>
        <location evidence="4">Apoplast</location>
    </subcellularLocation>
</comment>
<dbReference type="PANTHER" id="PTHR21495">
    <property type="entry name" value="NUCLEOPORIN-RELATED"/>
    <property type="match status" value="1"/>
</dbReference>
<dbReference type="Pfam" id="PF03018">
    <property type="entry name" value="Dirigent"/>
    <property type="match status" value="1"/>
</dbReference>
<dbReference type="Proteomes" id="UP001603857">
    <property type="component" value="Unassembled WGS sequence"/>
</dbReference>
<reference evidence="5 6" key="1">
    <citation type="submission" date="2024-08" db="EMBL/GenBank/DDBJ databases">
        <title>Insights into the chromosomal genome structure of Flemingia macrophylla.</title>
        <authorList>
            <person name="Ding Y."/>
            <person name="Zhao Y."/>
            <person name="Bi W."/>
            <person name="Wu M."/>
            <person name="Zhao G."/>
            <person name="Gong Y."/>
            <person name="Li W."/>
            <person name="Zhang P."/>
        </authorList>
    </citation>
    <scope>NUCLEOTIDE SEQUENCE [LARGE SCALE GENOMIC DNA]</scope>
    <source>
        <strain evidence="5">DYQJB</strain>
        <tissue evidence="5">Leaf</tissue>
    </source>
</reference>
<evidence type="ECO:0000256" key="4">
    <source>
        <dbReference type="RuleBase" id="RU363099"/>
    </source>
</evidence>
<keyword evidence="3 4" id="KW-0964">Secreted</keyword>
<evidence type="ECO:0000256" key="1">
    <source>
        <dbReference type="ARBA" id="ARBA00010746"/>
    </source>
</evidence>
<gene>
    <name evidence="5" type="ORF">Fmac_029863</name>
</gene>
<comment type="caution">
    <text evidence="5">The sequence shown here is derived from an EMBL/GenBank/DDBJ whole genome shotgun (WGS) entry which is preliminary data.</text>
</comment>
<dbReference type="InterPro" id="IPR004265">
    <property type="entry name" value="Dirigent"/>
</dbReference>
<keyword evidence="6" id="KW-1185">Reference proteome</keyword>
<name>A0ABD1LBI4_9FABA</name>
<evidence type="ECO:0000256" key="2">
    <source>
        <dbReference type="ARBA" id="ARBA00011738"/>
    </source>
</evidence>
<keyword evidence="4" id="KW-0732">Signal</keyword>
<sequence length="200" mass="22503">MANIQSFTSIMLIFLFLSLATANYYETLSPQQLGSPEKLTHIRFYFQELISNQEPSIIITDPPKVMNDAPLPFGSRVVLENQLTLRPELDSKRVGKAQGFYLSATQKPGVELEIVMGFVLTFNEGKFNGSTLSVLGRNHIVSEVREMPIIGGTGAFRFARGFAHARTVRVDYTKGDATIEYNLYIFHYSSFPFPSHHQGF</sequence>
<proteinExistence type="inferred from homology"/>
<dbReference type="InterPro" id="IPR044859">
    <property type="entry name" value="Allene_oxi_cyc_Dirigent"/>
</dbReference>